<dbReference type="SUPFAM" id="SSF51735">
    <property type="entry name" value="NAD(P)-binding Rossmann-fold domains"/>
    <property type="match status" value="1"/>
</dbReference>
<dbReference type="EMBL" id="JAPJDO010000002">
    <property type="protein sequence ID" value="MCX2935759.1"/>
    <property type="molecule type" value="Genomic_DNA"/>
</dbReference>
<reference evidence="13 14" key="1">
    <citation type="submission" date="2022-11" db="EMBL/GenBank/DDBJ databases">
        <title>Mycobacterium sp. nov.</title>
        <authorList>
            <person name="Papic B."/>
            <person name="Spicic S."/>
            <person name="Duvnjak S."/>
        </authorList>
    </citation>
    <scope>NUCLEOTIDE SEQUENCE [LARGE SCALE GENOMIC DNA]</scope>
    <source>
        <strain evidence="13 14">CVI_P4</strain>
    </source>
</reference>
<dbReference type="Gene3D" id="3.90.226.10">
    <property type="entry name" value="2-enoyl-CoA Hydratase, Chain A, domain 1"/>
    <property type="match status" value="1"/>
</dbReference>
<dbReference type="RefSeq" id="WP_265995123.1">
    <property type="nucleotide sequence ID" value="NZ_JAPJDN010000002.1"/>
</dbReference>
<evidence type="ECO:0000256" key="4">
    <source>
        <dbReference type="ARBA" id="ARBA00022963"/>
    </source>
</evidence>
<comment type="catalytic activity">
    <reaction evidence="10">
        <text>a (3S)-3-hydroxyacyl-CoA + NAD(+) = a 3-oxoacyl-CoA + NADH + H(+)</text>
        <dbReference type="Rhea" id="RHEA:22432"/>
        <dbReference type="ChEBI" id="CHEBI:15378"/>
        <dbReference type="ChEBI" id="CHEBI:57318"/>
        <dbReference type="ChEBI" id="CHEBI:57540"/>
        <dbReference type="ChEBI" id="CHEBI:57945"/>
        <dbReference type="ChEBI" id="CHEBI:90726"/>
        <dbReference type="EC" id="1.1.1.35"/>
    </reaction>
</comment>
<dbReference type="CDD" id="cd06558">
    <property type="entry name" value="crotonase-like"/>
    <property type="match status" value="1"/>
</dbReference>
<dbReference type="PANTHER" id="PTHR43612:SF3">
    <property type="entry name" value="TRIFUNCTIONAL ENZYME SUBUNIT ALPHA, MITOCHONDRIAL"/>
    <property type="match status" value="1"/>
</dbReference>
<evidence type="ECO:0000256" key="7">
    <source>
        <dbReference type="ARBA" id="ARBA00023098"/>
    </source>
</evidence>
<evidence type="ECO:0000256" key="9">
    <source>
        <dbReference type="ARBA" id="ARBA00023268"/>
    </source>
</evidence>
<evidence type="ECO:0000256" key="2">
    <source>
        <dbReference type="ARBA" id="ARBA00007005"/>
    </source>
</evidence>
<dbReference type="InterPro" id="IPR008927">
    <property type="entry name" value="6-PGluconate_DH-like_C_sf"/>
</dbReference>
<sequence length="718" mass="75119">MSNNIIDWAETGGVVTLTIDDPTQSVNTMNAAYLESMDATLARIGGMGEALKGVIIASGKSTFFAGGDLHDLLAAQPDHAVQLTDFVNAVKRQLRAIEKLDVPVVAAINGSALGGGLELALACHRRIVLDGEGVRIGLPEVNLGLLPGGGGVVRTVRLLGLAVALDKVLLPGTAFRPTEALQLGLVDEIVSTPEELVAAARAWIDAAITGIGQQADPVAGIPGGTAYEPAVEALLPGRAAGLRARFRGAPMSAAANILAAAVESTQVDIDTAFDIETRYFVELATGQIAKNIIQGTFFDRQTVNAGASRPQGFPTHTAHRVAVLGAGMMGAGIALSSALAGMEVVLKDLELAHAEKGKAYAERVLVKQVAAGRRAAADAEAILARITPTADVADLSGCDLVIEAVFEDPDLKAKVFGEVVDIVSPDALLCSNTSTLPISALARSVGRSADFIGLHFFSPVERMELVEIIVGERTSDATVAKAFDVVRQLGKTPIVVGDGRGFFTSRVILSRLLEAAAMVGEGIAPMSIEQASQQAGYPVGTLALLDELTLTLPHKIYGQFREEAQRTGAEFAEHPGDRVLESMIDDAKRAGRAAGAGFYEYVEGKRAGLWPGLEEAFGPTRPAEDLQELVDRLLFAEAVDTARCLESGLLRSTADANVGSILGIGFPAWTGGAAQFIDGYPGGRDAFVTRATQFADKFGPWFSPPASLSETQSVAVRA</sequence>
<evidence type="ECO:0000313" key="13">
    <source>
        <dbReference type="EMBL" id="MCX2935759.1"/>
    </source>
</evidence>
<evidence type="ECO:0000313" key="14">
    <source>
        <dbReference type="Proteomes" id="UP001300745"/>
    </source>
</evidence>
<dbReference type="Pfam" id="PF00725">
    <property type="entry name" value="3HCDH"/>
    <property type="match status" value="1"/>
</dbReference>
<evidence type="ECO:0000256" key="6">
    <source>
        <dbReference type="ARBA" id="ARBA00023027"/>
    </source>
</evidence>
<keyword evidence="14" id="KW-1185">Reference proteome</keyword>
<keyword evidence="9" id="KW-0511">Multifunctional enzyme</keyword>
<comment type="pathway">
    <text evidence="1">Lipid metabolism; fatty acid beta-oxidation.</text>
</comment>
<dbReference type="InterPro" id="IPR001753">
    <property type="entry name" value="Enoyl-CoA_hydra/iso"/>
</dbReference>
<evidence type="ECO:0000256" key="1">
    <source>
        <dbReference type="ARBA" id="ARBA00005005"/>
    </source>
</evidence>
<keyword evidence="5" id="KW-0560">Oxidoreductase</keyword>
<protein>
    <submittedName>
        <fullName evidence="13">3-hydroxyacyl-CoA dehydrogenase NAD-binding domain-containing protein</fullName>
    </submittedName>
</protein>
<comment type="similarity">
    <text evidence="2">In the central section; belongs to the 3-hydroxyacyl-CoA dehydrogenase family.</text>
</comment>
<evidence type="ECO:0000259" key="12">
    <source>
        <dbReference type="Pfam" id="PF02737"/>
    </source>
</evidence>
<dbReference type="Gene3D" id="3.40.50.720">
    <property type="entry name" value="NAD(P)-binding Rossmann-like Domain"/>
    <property type="match status" value="1"/>
</dbReference>
<proteinExistence type="inferred from homology"/>
<accession>A0ABT3S8E4</accession>
<dbReference type="Proteomes" id="UP001300745">
    <property type="component" value="Unassembled WGS sequence"/>
</dbReference>
<dbReference type="InterPro" id="IPR036291">
    <property type="entry name" value="NAD(P)-bd_dom_sf"/>
</dbReference>
<name>A0ABT3S8E4_9MYCO</name>
<organism evidence="13 14">
    <name type="scientific">Mycobacterium pinniadriaticum</name>
    <dbReference type="NCBI Taxonomy" id="2994102"/>
    <lineage>
        <taxon>Bacteria</taxon>
        <taxon>Bacillati</taxon>
        <taxon>Actinomycetota</taxon>
        <taxon>Actinomycetes</taxon>
        <taxon>Mycobacteriales</taxon>
        <taxon>Mycobacteriaceae</taxon>
        <taxon>Mycobacterium</taxon>
    </lineage>
</organism>
<feature type="domain" description="3-hydroxyacyl-CoA dehydrogenase C-terminal" evidence="11">
    <location>
        <begin position="501"/>
        <end position="601"/>
    </location>
</feature>
<dbReference type="SUPFAM" id="SSF48179">
    <property type="entry name" value="6-phosphogluconate dehydrogenase C-terminal domain-like"/>
    <property type="match status" value="2"/>
</dbReference>
<evidence type="ECO:0000259" key="11">
    <source>
        <dbReference type="Pfam" id="PF00725"/>
    </source>
</evidence>
<gene>
    <name evidence="13" type="ORF">ORI27_03545</name>
</gene>
<dbReference type="Gene3D" id="1.10.1040.50">
    <property type="match status" value="1"/>
</dbReference>
<dbReference type="InterPro" id="IPR029045">
    <property type="entry name" value="ClpP/crotonase-like_dom_sf"/>
</dbReference>
<feature type="domain" description="3-hydroxyacyl-CoA dehydrogenase NAD binding" evidence="12">
    <location>
        <begin position="321"/>
        <end position="498"/>
    </location>
</feature>
<dbReference type="InterPro" id="IPR006176">
    <property type="entry name" value="3-OHacyl-CoA_DH_NAD-bd"/>
</dbReference>
<dbReference type="SUPFAM" id="SSF52096">
    <property type="entry name" value="ClpP/crotonase"/>
    <property type="match status" value="1"/>
</dbReference>
<dbReference type="InterPro" id="IPR050136">
    <property type="entry name" value="FA_oxidation_alpha_subunit"/>
</dbReference>
<keyword evidence="7" id="KW-0443">Lipid metabolism</keyword>
<evidence type="ECO:0000256" key="8">
    <source>
        <dbReference type="ARBA" id="ARBA00023239"/>
    </source>
</evidence>
<evidence type="ECO:0000256" key="5">
    <source>
        <dbReference type="ARBA" id="ARBA00023002"/>
    </source>
</evidence>
<dbReference type="InterPro" id="IPR006108">
    <property type="entry name" value="3HC_DH_C"/>
</dbReference>
<keyword evidence="8" id="KW-0456">Lyase</keyword>
<evidence type="ECO:0000256" key="3">
    <source>
        <dbReference type="ARBA" id="ARBA00022832"/>
    </source>
</evidence>
<keyword evidence="3" id="KW-0276">Fatty acid metabolism</keyword>
<keyword evidence="6" id="KW-0520">NAD</keyword>
<keyword evidence="4" id="KW-0442">Lipid degradation</keyword>
<evidence type="ECO:0000256" key="10">
    <source>
        <dbReference type="ARBA" id="ARBA00049556"/>
    </source>
</evidence>
<dbReference type="Pfam" id="PF02737">
    <property type="entry name" value="3HCDH_N"/>
    <property type="match status" value="1"/>
</dbReference>
<dbReference type="PANTHER" id="PTHR43612">
    <property type="entry name" value="TRIFUNCTIONAL ENZYME SUBUNIT ALPHA"/>
    <property type="match status" value="1"/>
</dbReference>
<comment type="caution">
    <text evidence="13">The sequence shown here is derived from an EMBL/GenBank/DDBJ whole genome shotgun (WGS) entry which is preliminary data.</text>
</comment>
<dbReference type="Pfam" id="PF00378">
    <property type="entry name" value="ECH_1"/>
    <property type="match status" value="1"/>
</dbReference>